<keyword evidence="2" id="KW-1185">Reference proteome</keyword>
<name>A0A2S6ZAS3_9XANT</name>
<dbReference type="RefSeq" id="WP_128421697.1">
    <property type="nucleotide sequence ID" value="NZ_CP049017.1"/>
</dbReference>
<accession>A0A2S6ZAS3</accession>
<evidence type="ECO:0000313" key="2">
    <source>
        <dbReference type="Proteomes" id="UP000239898"/>
    </source>
</evidence>
<dbReference type="OrthoDB" id="6058562at2"/>
<dbReference type="InterPro" id="IPR028962">
    <property type="entry name" value="Imm10"/>
</dbReference>
<proteinExistence type="predicted"/>
<sequence length="132" mass="14527">MYKFSAKNVSVREDGYCIVIGLADGEVDPSRYLILQNAKTYDQQDRNLGMDHAHIEIGGGLEPCYGGLEKVSFNGNIVEFLLSVEAQKKLGVTEGIEILLATKDNYEQLEKALIQICAAEEIPFVANRSSSV</sequence>
<gene>
    <name evidence="1" type="ORF">XthCFBP4691_18245</name>
</gene>
<dbReference type="Pfam" id="PF15588">
    <property type="entry name" value="Imm10"/>
    <property type="match status" value="1"/>
</dbReference>
<comment type="caution">
    <text evidence="1">The sequence shown here is derived from an EMBL/GenBank/DDBJ whole genome shotgun (WGS) entry which is preliminary data.</text>
</comment>
<protein>
    <submittedName>
        <fullName evidence="1">Uncharacterized protein</fullName>
    </submittedName>
</protein>
<dbReference type="Proteomes" id="UP000239898">
    <property type="component" value="Unassembled WGS sequence"/>
</dbReference>
<evidence type="ECO:0000313" key="1">
    <source>
        <dbReference type="EMBL" id="PPT80400.1"/>
    </source>
</evidence>
<reference evidence="1 2" key="1">
    <citation type="submission" date="2016-08" db="EMBL/GenBank/DDBJ databases">
        <title>Evolution of the type three secretion system and type three effector repertoires in Xanthomonas.</title>
        <authorList>
            <person name="Merda D."/>
            <person name="Briand M."/>
            <person name="Bosis E."/>
            <person name="Rousseau C."/>
            <person name="Portier P."/>
            <person name="Jacques M.-A."/>
            <person name="Fischer-Le Saux M."/>
        </authorList>
    </citation>
    <scope>NUCLEOTIDE SEQUENCE [LARGE SCALE GENOMIC DNA]</scope>
    <source>
        <strain evidence="1 2">CFBP 4691</strain>
    </source>
</reference>
<organism evidence="1 2">
    <name type="scientific">Xanthomonas theicola</name>
    <dbReference type="NCBI Taxonomy" id="56464"/>
    <lineage>
        <taxon>Bacteria</taxon>
        <taxon>Pseudomonadati</taxon>
        <taxon>Pseudomonadota</taxon>
        <taxon>Gammaproteobacteria</taxon>
        <taxon>Lysobacterales</taxon>
        <taxon>Lysobacteraceae</taxon>
        <taxon>Xanthomonas</taxon>
    </lineage>
</organism>
<dbReference type="EMBL" id="MIGX01000146">
    <property type="protein sequence ID" value="PPT80400.1"/>
    <property type="molecule type" value="Genomic_DNA"/>
</dbReference>
<dbReference type="AlphaFoldDB" id="A0A2S6ZAS3"/>